<evidence type="ECO:0000313" key="2">
    <source>
        <dbReference type="Proteomes" id="UP001629230"/>
    </source>
</evidence>
<accession>A0ABW9AX09</accession>
<gene>
    <name evidence="1" type="ORF">PQR57_25660</name>
</gene>
<evidence type="ECO:0000313" key="1">
    <source>
        <dbReference type="EMBL" id="MFM0004399.1"/>
    </source>
</evidence>
<dbReference type="InterPro" id="IPR007362">
    <property type="entry name" value="DUF429"/>
</dbReference>
<dbReference type="Proteomes" id="UP001629230">
    <property type="component" value="Unassembled WGS sequence"/>
</dbReference>
<proteinExistence type="predicted"/>
<sequence length="223" mass="24317">MRSQRAVAGIDIGGDRKGNHLVILRDTQIVCNLRSQAPEQMVEKCLQFEVGAVGIDAPCLWRVGEAGRQAEKELARQRIFSFATPTRATAMASRSGFYEWMFNGELVYQAFAPHFPLFNNGGELGDRVSFETFPHAITSAFLGTAVASAKQKRTQRRAILQNAGIDATSLKSIDEVDAALCALTAHCLLDERFVAYGDELGGFIVVPAPAGTLKGSSEYRFRG</sequence>
<comment type="caution">
    <text evidence="1">The sequence shown here is derived from an EMBL/GenBank/DDBJ whole genome shotgun (WGS) entry which is preliminary data.</text>
</comment>
<protein>
    <submittedName>
        <fullName evidence="1">DUF429 domain-containing protein</fullName>
    </submittedName>
</protein>
<dbReference type="EMBL" id="JAQQEZ010000020">
    <property type="protein sequence ID" value="MFM0004399.1"/>
    <property type="molecule type" value="Genomic_DNA"/>
</dbReference>
<keyword evidence="2" id="KW-1185">Reference proteome</keyword>
<name>A0ABW9AX09_9BURK</name>
<dbReference type="RefSeq" id="WP_408179246.1">
    <property type="nucleotide sequence ID" value="NZ_JAQQEZ010000020.1"/>
</dbReference>
<organism evidence="1 2">
    <name type="scientific">Paraburkholderia dipogonis</name>
    <dbReference type="NCBI Taxonomy" id="1211383"/>
    <lineage>
        <taxon>Bacteria</taxon>
        <taxon>Pseudomonadati</taxon>
        <taxon>Pseudomonadota</taxon>
        <taxon>Betaproteobacteria</taxon>
        <taxon>Burkholderiales</taxon>
        <taxon>Burkholderiaceae</taxon>
        <taxon>Paraburkholderia</taxon>
    </lineage>
</organism>
<reference evidence="1 2" key="1">
    <citation type="journal article" date="2024" name="Chem. Sci.">
        <title>Discovery of megapolipeptins by genome mining of a Burkholderiales bacteria collection.</title>
        <authorList>
            <person name="Paulo B.S."/>
            <person name="Recchia M.J.J."/>
            <person name="Lee S."/>
            <person name="Fergusson C.H."/>
            <person name="Romanowski S.B."/>
            <person name="Hernandez A."/>
            <person name="Krull N."/>
            <person name="Liu D.Y."/>
            <person name="Cavanagh H."/>
            <person name="Bos A."/>
            <person name="Gray C.A."/>
            <person name="Murphy B.T."/>
            <person name="Linington R.G."/>
            <person name="Eustaquio A.S."/>
        </authorList>
    </citation>
    <scope>NUCLEOTIDE SEQUENCE [LARGE SCALE GENOMIC DNA]</scope>
    <source>
        <strain evidence="1 2">RL17-350-BIC-A</strain>
    </source>
</reference>
<dbReference type="Pfam" id="PF04250">
    <property type="entry name" value="DUF429"/>
    <property type="match status" value="1"/>
</dbReference>